<reference evidence="3 4" key="1">
    <citation type="submission" date="2020-09" db="EMBL/GenBank/DDBJ databases">
        <title>Draft Genome Sequence of Aminobacter carboxidus type strain DSM 1086, a soil Gram-negative carboxydobacterium.</title>
        <authorList>
            <person name="Turrini P."/>
            <person name="Tescari M."/>
            <person name="Artuso I."/>
            <person name="Lugli G.A."/>
            <person name="Frangipani E."/>
            <person name="Ventura M."/>
            <person name="Visca P."/>
        </authorList>
    </citation>
    <scope>NUCLEOTIDE SEQUENCE [LARGE SCALE GENOMIC DNA]</scope>
    <source>
        <strain evidence="3 4">DSM 1086</strain>
    </source>
</reference>
<evidence type="ECO:0000256" key="2">
    <source>
        <dbReference type="SAM" id="SignalP"/>
    </source>
</evidence>
<dbReference type="PIRSF" id="PIRSF002825">
    <property type="entry name" value="CfbpA"/>
    <property type="match status" value="1"/>
</dbReference>
<feature type="signal peptide" evidence="2">
    <location>
        <begin position="1"/>
        <end position="30"/>
    </location>
</feature>
<dbReference type="RefSeq" id="WP_192567328.1">
    <property type="nucleotide sequence ID" value="NZ_JACZEP010000005.1"/>
</dbReference>
<protein>
    <submittedName>
        <fullName evidence="3">2-aminoethylphosphonate ABC transporter substrate-binding protein</fullName>
    </submittedName>
</protein>
<dbReference type="PANTHER" id="PTHR30006">
    <property type="entry name" value="THIAMINE-BINDING PERIPLASMIC PROTEIN-RELATED"/>
    <property type="match status" value="1"/>
</dbReference>
<dbReference type="NCBIfam" id="TIGR03261">
    <property type="entry name" value="phnS2"/>
    <property type="match status" value="1"/>
</dbReference>
<dbReference type="CDD" id="cd13544">
    <property type="entry name" value="PBP2_Fbp_like_1"/>
    <property type="match status" value="1"/>
</dbReference>
<dbReference type="InterPro" id="IPR026045">
    <property type="entry name" value="Ferric-bd"/>
</dbReference>
<proteinExistence type="predicted"/>
<organism evidence="3 4">
    <name type="scientific">Aminobacter carboxidus</name>
    <dbReference type="NCBI Taxonomy" id="376165"/>
    <lineage>
        <taxon>Bacteria</taxon>
        <taxon>Pseudomonadati</taxon>
        <taxon>Pseudomonadota</taxon>
        <taxon>Alphaproteobacteria</taxon>
        <taxon>Hyphomicrobiales</taxon>
        <taxon>Phyllobacteriaceae</taxon>
        <taxon>Aminobacter</taxon>
    </lineage>
</organism>
<name>A0ABR9GQU5_9HYPH</name>
<dbReference type="SUPFAM" id="SSF53850">
    <property type="entry name" value="Periplasmic binding protein-like II"/>
    <property type="match status" value="1"/>
</dbReference>
<evidence type="ECO:0000313" key="3">
    <source>
        <dbReference type="EMBL" id="MBE1206045.1"/>
    </source>
</evidence>
<dbReference type="InterPro" id="IPR017663">
    <property type="entry name" value="ABC_2-AEP-bd"/>
</dbReference>
<keyword evidence="1 2" id="KW-0732">Signal</keyword>
<dbReference type="Proteomes" id="UP000598227">
    <property type="component" value="Unassembled WGS sequence"/>
</dbReference>
<sequence length="349" mass="37906">MSKEQTGISAALVAGLLAIAPALSTTAAQAAETITVYTTVAPEQLPIYERSFRASNPDISIKWVRDSTGVIAAKLLAEGANTSADIVFSLASENVIQLDKAGLLQPYEPADYQGLDPKFKDNQSPPHWSGVFAYMAAICFNTMEAEKAGLPLPKSWEDLLDPRFKGKIVMPNPSSSGTGYISVSGWLQTLGEEKAWTFMTGLHDNVAMYTHSGSKPCIQAASGEFPVGISFSSEALQLKKRGAPIEVVMPTEGVGWALSSAAIFKSSKQPEAAKKFMDWAVSVEANKVYAGLWEVIGRPELKGTVEGLRDVPEKLMINNDFRWAAEHRDVVLKQWQDRFGVKSEPKPKP</sequence>
<keyword evidence="4" id="KW-1185">Reference proteome</keyword>
<accession>A0ABR9GQU5</accession>
<dbReference type="Pfam" id="PF13343">
    <property type="entry name" value="SBP_bac_6"/>
    <property type="match status" value="1"/>
</dbReference>
<evidence type="ECO:0000256" key="1">
    <source>
        <dbReference type="ARBA" id="ARBA00022729"/>
    </source>
</evidence>
<evidence type="ECO:0000313" key="4">
    <source>
        <dbReference type="Proteomes" id="UP000598227"/>
    </source>
</evidence>
<feature type="chain" id="PRO_5047210143" evidence="2">
    <location>
        <begin position="31"/>
        <end position="349"/>
    </location>
</feature>
<dbReference type="Gene3D" id="3.40.190.10">
    <property type="entry name" value="Periplasmic binding protein-like II"/>
    <property type="match status" value="2"/>
</dbReference>
<dbReference type="PANTHER" id="PTHR30006:SF2">
    <property type="entry name" value="ABC TRANSPORTER SUBSTRATE-BINDING PROTEIN"/>
    <property type="match status" value="1"/>
</dbReference>
<comment type="caution">
    <text evidence="3">The sequence shown here is derived from an EMBL/GenBank/DDBJ whole genome shotgun (WGS) entry which is preliminary data.</text>
</comment>
<gene>
    <name evidence="3" type="ORF">IHE39_17250</name>
</gene>
<dbReference type="EMBL" id="JACZEP010000005">
    <property type="protein sequence ID" value="MBE1206045.1"/>
    <property type="molecule type" value="Genomic_DNA"/>
</dbReference>